<dbReference type="PANTHER" id="PTHR24291">
    <property type="entry name" value="CYTOCHROME P450 FAMILY 4"/>
    <property type="match status" value="1"/>
</dbReference>
<dbReference type="Pfam" id="PF00067">
    <property type="entry name" value="p450"/>
    <property type="match status" value="1"/>
</dbReference>
<dbReference type="InterPro" id="IPR002401">
    <property type="entry name" value="Cyt_P450_E_grp-I"/>
</dbReference>
<comment type="similarity">
    <text evidence="1 8">Belongs to the cytochrome P450 family.</text>
</comment>
<keyword evidence="6 8" id="KW-0503">Monooxygenase</keyword>
<dbReference type="InterPro" id="IPR001128">
    <property type="entry name" value="Cyt_P450"/>
</dbReference>
<dbReference type="PROSITE" id="PS00086">
    <property type="entry name" value="CYTOCHROME_P450"/>
    <property type="match status" value="1"/>
</dbReference>
<evidence type="ECO:0000256" key="8">
    <source>
        <dbReference type="RuleBase" id="RU000461"/>
    </source>
</evidence>
<evidence type="ECO:0000256" key="3">
    <source>
        <dbReference type="ARBA" id="ARBA00022723"/>
    </source>
</evidence>
<dbReference type="VEuPathDB" id="FungiDB:H257_12905"/>
<dbReference type="GO" id="GO:0005506">
    <property type="term" value="F:iron ion binding"/>
    <property type="evidence" value="ECO:0007669"/>
    <property type="project" value="InterPro"/>
</dbReference>
<evidence type="ECO:0008006" key="11">
    <source>
        <dbReference type="Google" id="ProtNLM"/>
    </source>
</evidence>
<sequence length="554" mass="60770">MPAITPINLTCQVFSIQFAMSSPQVAAIAAVGVATAVFLLRRLLQVKPFIPSLKMSVHLHRIFFGAGELFNSVEGLGRITFDEADDNGMCQFYVMGARCISVLKAEHIRTVVLASNFRQRVPLFDEYVDAIVGTKSLVQVMGHEWKLHRKLISRAFGWQNLASMAPAMGSIAHEFASHLLATQASSKFDVFPMLKLATLDIIGTNCNPVSHSNPQTMPCISAILFLGATAFGASFGAIQHTTNHPVVEAFTFLLDDMNRRAIDEPLHPSSMFYWLPTAANRMHRQQTAILRRTIDDLVASRLHHPPANDDSQGKKPHHDLLQYMVDAAAAAAHNEDASGGVTPQSFADNLLTFLFAGYDTTSIALAYTLHLLAAHPQVQDKVVAEIQAVLGADTAPTCDTVSSLTFCAAVVTESVRLFPPVLVTMRSLEADLHVGGHRVPKGTNVMLPIYWIHRYEGNWGADAAAFRPERHLDEIYGKDKAFRMMAFSAGPRNCVGMRFAMMEAVIVLAVVLRRCRFSLPTDAPPVRPVVAGLVQKPEHGIWLHVQPRESAPAL</sequence>
<comment type="caution">
    <text evidence="9">The sequence shown here is derived from an EMBL/GenBank/DDBJ whole genome shotgun (WGS) entry which is preliminary data.</text>
</comment>
<name>A0A418EDQ2_APHAT</name>
<evidence type="ECO:0000256" key="1">
    <source>
        <dbReference type="ARBA" id="ARBA00010617"/>
    </source>
</evidence>
<dbReference type="GO" id="GO:0016705">
    <property type="term" value="F:oxidoreductase activity, acting on paired donors, with incorporation or reduction of molecular oxygen"/>
    <property type="evidence" value="ECO:0007669"/>
    <property type="project" value="InterPro"/>
</dbReference>
<dbReference type="Proteomes" id="UP000285430">
    <property type="component" value="Unassembled WGS sequence"/>
</dbReference>
<keyword evidence="2 7" id="KW-0349">Heme</keyword>
<keyword evidence="4 8" id="KW-0560">Oxidoreductase</keyword>
<organism evidence="9 10">
    <name type="scientific">Aphanomyces astaci</name>
    <name type="common">Crayfish plague agent</name>
    <dbReference type="NCBI Taxonomy" id="112090"/>
    <lineage>
        <taxon>Eukaryota</taxon>
        <taxon>Sar</taxon>
        <taxon>Stramenopiles</taxon>
        <taxon>Oomycota</taxon>
        <taxon>Saprolegniomycetes</taxon>
        <taxon>Saprolegniales</taxon>
        <taxon>Verrucalvaceae</taxon>
        <taxon>Aphanomyces</taxon>
    </lineage>
</organism>
<evidence type="ECO:0000256" key="6">
    <source>
        <dbReference type="ARBA" id="ARBA00023033"/>
    </source>
</evidence>
<comment type="cofactor">
    <cofactor evidence="7">
        <name>heme</name>
        <dbReference type="ChEBI" id="CHEBI:30413"/>
    </cofactor>
</comment>
<dbReference type="AlphaFoldDB" id="A0A418EDQ2"/>
<dbReference type="GO" id="GO:0004497">
    <property type="term" value="F:monooxygenase activity"/>
    <property type="evidence" value="ECO:0007669"/>
    <property type="project" value="UniProtKB-KW"/>
</dbReference>
<protein>
    <recommendedName>
        <fullName evidence="11">Cytochrome P450</fullName>
    </recommendedName>
</protein>
<dbReference type="EMBL" id="QUTH01004904">
    <property type="protein sequence ID" value="RHZ11667.1"/>
    <property type="molecule type" value="Genomic_DNA"/>
</dbReference>
<dbReference type="GO" id="GO:0020037">
    <property type="term" value="F:heme binding"/>
    <property type="evidence" value="ECO:0007669"/>
    <property type="project" value="InterPro"/>
</dbReference>
<evidence type="ECO:0000256" key="2">
    <source>
        <dbReference type="ARBA" id="ARBA00022617"/>
    </source>
</evidence>
<gene>
    <name evidence="9" type="ORF">DYB37_010660</name>
</gene>
<evidence type="ECO:0000256" key="7">
    <source>
        <dbReference type="PIRSR" id="PIRSR602401-1"/>
    </source>
</evidence>
<proteinExistence type="inferred from homology"/>
<feature type="binding site" description="axial binding residue" evidence="7">
    <location>
        <position position="494"/>
    </location>
    <ligand>
        <name>heme</name>
        <dbReference type="ChEBI" id="CHEBI:30413"/>
    </ligand>
    <ligandPart>
        <name>Fe</name>
        <dbReference type="ChEBI" id="CHEBI:18248"/>
    </ligandPart>
</feature>
<keyword evidence="3 7" id="KW-0479">Metal-binding</keyword>
<reference evidence="9 10" key="1">
    <citation type="submission" date="2018-08" db="EMBL/GenBank/DDBJ databases">
        <title>Aphanomyces genome sequencing and annotation.</title>
        <authorList>
            <person name="Minardi D."/>
            <person name="Oidtmann B."/>
            <person name="Van Der Giezen M."/>
            <person name="Studholme D.J."/>
        </authorList>
    </citation>
    <scope>NUCLEOTIDE SEQUENCE [LARGE SCALE GENOMIC DNA]</scope>
    <source>
        <strain evidence="9 10">Da</strain>
    </source>
</reference>
<dbReference type="PANTHER" id="PTHR24291:SF50">
    <property type="entry name" value="BIFUNCTIONAL ALBAFLAVENONE MONOOXYGENASE_TERPENE SYNTHASE"/>
    <property type="match status" value="1"/>
</dbReference>
<dbReference type="InterPro" id="IPR017972">
    <property type="entry name" value="Cyt_P450_CS"/>
</dbReference>
<evidence type="ECO:0000256" key="4">
    <source>
        <dbReference type="ARBA" id="ARBA00023002"/>
    </source>
</evidence>
<dbReference type="PRINTS" id="PR00463">
    <property type="entry name" value="EP450I"/>
</dbReference>
<dbReference type="InterPro" id="IPR036396">
    <property type="entry name" value="Cyt_P450_sf"/>
</dbReference>
<dbReference type="Gene3D" id="1.10.630.10">
    <property type="entry name" value="Cytochrome P450"/>
    <property type="match status" value="1"/>
</dbReference>
<evidence type="ECO:0000256" key="5">
    <source>
        <dbReference type="ARBA" id="ARBA00023004"/>
    </source>
</evidence>
<keyword evidence="5 7" id="KW-0408">Iron</keyword>
<dbReference type="PRINTS" id="PR00385">
    <property type="entry name" value="P450"/>
</dbReference>
<dbReference type="InterPro" id="IPR050196">
    <property type="entry name" value="Cytochrome_P450_Monoox"/>
</dbReference>
<evidence type="ECO:0000313" key="10">
    <source>
        <dbReference type="Proteomes" id="UP000285430"/>
    </source>
</evidence>
<accession>A0A418EDQ2</accession>
<dbReference type="SUPFAM" id="SSF48264">
    <property type="entry name" value="Cytochrome P450"/>
    <property type="match status" value="1"/>
</dbReference>
<evidence type="ECO:0000313" key="9">
    <source>
        <dbReference type="EMBL" id="RHZ11667.1"/>
    </source>
</evidence>